<dbReference type="RefSeq" id="WP_207133873.1">
    <property type="nucleotide sequence ID" value="NZ_JAFLNA010000004.1"/>
</dbReference>
<proteinExistence type="predicted"/>
<dbReference type="InterPro" id="IPR036890">
    <property type="entry name" value="HATPase_C_sf"/>
</dbReference>
<feature type="region of interest" description="Disordered" evidence="1">
    <location>
        <begin position="1200"/>
        <end position="1219"/>
    </location>
</feature>
<feature type="compositionally biased region" description="Acidic residues" evidence="1">
    <location>
        <begin position="1140"/>
        <end position="1151"/>
    </location>
</feature>
<keyword evidence="3" id="KW-1185">Reference proteome</keyword>
<gene>
    <name evidence="2" type="ORF">JZX89_09100</name>
</gene>
<evidence type="ECO:0000313" key="2">
    <source>
        <dbReference type="EMBL" id="MBO0130905.1"/>
    </source>
</evidence>
<reference evidence="2 3" key="1">
    <citation type="submission" date="2021-03" db="EMBL/GenBank/DDBJ databases">
        <title>Whole genome sequence of Agrobacterium sp. strain Rnr.</title>
        <authorList>
            <person name="Mafakheri H."/>
            <person name="Taghavi S.M."/>
            <person name="Nemanja K."/>
            <person name="Osdaghi E."/>
        </authorList>
    </citation>
    <scope>NUCLEOTIDE SEQUENCE [LARGE SCALE GENOMIC DNA]</scope>
    <source>
        <strain evidence="2 3">Rnr</strain>
    </source>
</reference>
<name>A0ABS3EG07_9HYPH</name>
<evidence type="ECO:0008006" key="4">
    <source>
        <dbReference type="Google" id="ProtNLM"/>
    </source>
</evidence>
<protein>
    <recommendedName>
        <fullName evidence="4">HNH endonuclease</fullName>
    </recommendedName>
</protein>
<feature type="compositionally biased region" description="Basic and acidic residues" evidence="1">
    <location>
        <begin position="1152"/>
        <end position="1167"/>
    </location>
</feature>
<organism evidence="2 3">
    <name type="scientific">Agrobacterium burrii</name>
    <dbReference type="NCBI Taxonomy" id="2815339"/>
    <lineage>
        <taxon>Bacteria</taxon>
        <taxon>Pseudomonadati</taxon>
        <taxon>Pseudomonadota</taxon>
        <taxon>Alphaproteobacteria</taxon>
        <taxon>Hyphomicrobiales</taxon>
        <taxon>Rhizobiaceae</taxon>
        <taxon>Rhizobium/Agrobacterium group</taxon>
        <taxon>Agrobacterium</taxon>
        <taxon>Agrobacterium tumefaciens complex</taxon>
    </lineage>
</organism>
<dbReference type="EMBL" id="JAFLNA010000004">
    <property type="protein sequence ID" value="MBO0130905.1"/>
    <property type="molecule type" value="Genomic_DNA"/>
</dbReference>
<evidence type="ECO:0000256" key="1">
    <source>
        <dbReference type="SAM" id="MobiDB-lite"/>
    </source>
</evidence>
<accession>A0ABS3EG07</accession>
<dbReference type="SUPFAM" id="SSF55874">
    <property type="entry name" value="ATPase domain of HSP90 chaperone/DNA topoisomerase II/histidine kinase"/>
    <property type="match status" value="1"/>
</dbReference>
<feature type="region of interest" description="Disordered" evidence="1">
    <location>
        <begin position="1140"/>
        <end position="1194"/>
    </location>
</feature>
<sequence length="1368" mass="149595">MLDRTLFARQGRPQSKIDIAAVVGQFLAEVSLNDLVVELVQNDLDAGATKTVITFGETALVSEGNGSPIDPNGWKRLGYVLGAGGEVEAKKDGIGSKNHGLRALFLLADDVWLQSGGYRVELTARGRSGAPKEFYPASWDRVEDPDAPAVGTRITAEYRTERMRKPDGDGAYLEPPTTKMLDELWLVSADEAPERFVAASAPGKEWRYELVLQRVGHPPRAFVFECNRLGGVFKALFLRSCKKRDGTGPLEQIVRRHCIRFPVSENDLGAGKVPRLYRSGARTYGEVSWSVDRRNRPLASVGLLRYPIAFPSESASSGAGFDISAPFLAGRSRHALSEDDRNLRLIDAGRVAFAEAGGKGLAKLYGPRFGTLIQSEGRVDNAVSDKLAALLVAEGGLSVCGKPLGKSFDAILMKRSEPLVLASSKADPGRVSEALCLIARDKKNVLHPATPHELAARISRVCSSAILVFDEKKAAVETFIEEVPEQVDDKDLRRFREVLQVLERFRKVSGELPKELTEKGKLPVVGGGIHLWKAVRWSKTGLPSVPGIVDPKLIHADLAGHPFLVSSAARLKEFKLDEFLHNKDFKPVNAVGRQNFFDWLKSNASAVTKARLTEIANYPIWPGRDGIHRSLPEYCLPRDRHIAGVMKSTCIEPSRDVVTLAGSRAAKKALKLRTQPIMDEYVAWYDLAMEKVTESLDALNEISASQILGEIETGLAALHARGVAVEDVARQHSTVAQDGTIRPIAQLHEVSSLIGACALPAEYLCKPGRGELYRKLGARSRPSSESLVAALRQDPNLSAFFIRLDQYRKGGFDLQDLANEPIVPTPSGVFKAADLAFKSDRDLWGGYKIKLEKLTSVPADHDLLVLLGVTIASLKGGQSPAFFEWLSKQSRRVQHDHLPQILRHWRDVTHGPAYWASGVPSLKCIPVRGKEKVLELISLTEALNPRNHVYLDDFPDLSDAALSSGRVRLAIDTDNKHASVIGEFATVGIRSLRRQAPFPSAVTIREEAQVPSQLTNDLRRLQSPRVAASLKSRLPKHGVALADIRNDIRNLVRGITGVRFGQGLVATYELAGKTLEIETASAVDAITVTVFVSSEDDPSAGFFSALVGYLFRAGATPQNAWGLMMAVREKRPADQLSLLEEDEGGGDGEADDAGRLDSDTDTSKESTMRSGHGAPASAQMTPQAPRPKRFSPISKATYLASRRGGSTVRRKTATDDVRNSLEEQEHIRALKEEHYAWHCQACIGTMDVVKAAPPGTYVYSPGFRRRLIEAHHVTHLQNAGGLGASNLLLLCQFHHTAYGDELSRDTVLAGLKNAGKVVRRFPTDLDGLRTKRRDGLLASASLSKEPFAIGLFFTKEHAESWLADVPQD</sequence>
<comment type="caution">
    <text evidence="2">The sequence shown here is derived from an EMBL/GenBank/DDBJ whole genome shotgun (WGS) entry which is preliminary data.</text>
</comment>
<evidence type="ECO:0000313" key="3">
    <source>
        <dbReference type="Proteomes" id="UP000664699"/>
    </source>
</evidence>
<dbReference type="Proteomes" id="UP000664699">
    <property type="component" value="Unassembled WGS sequence"/>
</dbReference>